<dbReference type="SUPFAM" id="SSF52743">
    <property type="entry name" value="Subtilisin-like"/>
    <property type="match status" value="1"/>
</dbReference>
<dbReference type="PANTHER" id="PTHR43806:SF11">
    <property type="entry name" value="CEREVISIN-RELATED"/>
    <property type="match status" value="1"/>
</dbReference>
<dbReference type="PANTHER" id="PTHR43806">
    <property type="entry name" value="PEPTIDASE S8"/>
    <property type="match status" value="1"/>
</dbReference>
<evidence type="ECO:0000256" key="5">
    <source>
        <dbReference type="ARBA" id="ARBA00022825"/>
    </source>
</evidence>
<dbReference type="InterPro" id="IPR050131">
    <property type="entry name" value="Peptidase_S8_subtilisin-like"/>
</dbReference>
<dbReference type="AlphaFoldDB" id="A0A319CTP5"/>
<evidence type="ECO:0000256" key="7">
    <source>
        <dbReference type="PROSITE-ProRule" id="PRU01240"/>
    </source>
</evidence>
<dbReference type="Pfam" id="PF00082">
    <property type="entry name" value="Peptidase_S8"/>
    <property type="match status" value="1"/>
</dbReference>
<keyword evidence="5" id="KW-0720">Serine protease</keyword>
<sequence>MTSLSNISALSIRRRRQVLKHDGKPTQHRLKPHSTAAHLCTVSSIHEIRVPTAVDCSREQLRSLNTPRRPLTAGADTILADDHPSKKVCRGLGFAGTGQPITATSASEAIGNDVGGQSLEYLEEPPNRQDMHVASASSDVANHQPRERSTSSEKCLVDVSGSEARDTRLAEDWIRRLAMTPLVQRTIEGFRDSSCPRIKIAILDTGCDAQCSFFLNLTRQQRLTKWKDFVEGSDQPVDANGHGTDVTALAMMIAPAADIYVARVCRSPQGLGESTLQVKQNSMLIWVRAIEWAAREGADVVSMSFDFPTDNDNLLASTIHTVVGLRKCRILFFVAAGEGGCNTMPGRLARHDSVLPICATNHEGEFWGGNPSLEVLHKSVFGTLGMDLLRVSFGKGDDDGDPLNGTSCATAIATKEGMQAVLRELCRSEGNGKGPEEGKEEGKYYLYPHNAFRCYSNGVFNGLLLLTMARTLS</sequence>
<keyword evidence="4" id="KW-0378">Hydrolase</keyword>
<dbReference type="Gene3D" id="3.40.50.200">
    <property type="entry name" value="Peptidase S8/S53 domain"/>
    <property type="match status" value="1"/>
</dbReference>
<evidence type="ECO:0000256" key="1">
    <source>
        <dbReference type="ARBA" id="ARBA00011073"/>
    </source>
</evidence>
<gene>
    <name evidence="10" type="ORF">BO71DRAFT_488660</name>
</gene>
<dbReference type="GO" id="GO:0004252">
    <property type="term" value="F:serine-type endopeptidase activity"/>
    <property type="evidence" value="ECO:0007669"/>
    <property type="project" value="InterPro"/>
</dbReference>
<keyword evidence="2" id="KW-0645">Protease</keyword>
<evidence type="ECO:0000256" key="3">
    <source>
        <dbReference type="ARBA" id="ARBA00022729"/>
    </source>
</evidence>
<feature type="region of interest" description="Disordered" evidence="8">
    <location>
        <begin position="135"/>
        <end position="159"/>
    </location>
</feature>
<evidence type="ECO:0000256" key="2">
    <source>
        <dbReference type="ARBA" id="ARBA00022670"/>
    </source>
</evidence>
<dbReference type="VEuPathDB" id="FungiDB:BO71DRAFT_488660"/>
<feature type="domain" description="Peptidase S8/S53" evidence="9">
    <location>
        <begin position="198"/>
        <end position="414"/>
    </location>
</feature>
<dbReference type="OrthoDB" id="4511051at2759"/>
<evidence type="ECO:0000313" key="10">
    <source>
        <dbReference type="EMBL" id="PYH88554.1"/>
    </source>
</evidence>
<name>A0A319CTP5_9EURO</name>
<evidence type="ECO:0000256" key="8">
    <source>
        <dbReference type="SAM" id="MobiDB-lite"/>
    </source>
</evidence>
<keyword evidence="6" id="KW-0865">Zymogen</keyword>
<accession>A0A319CTP5</accession>
<dbReference type="PROSITE" id="PS51892">
    <property type="entry name" value="SUBTILASE"/>
    <property type="match status" value="1"/>
</dbReference>
<evidence type="ECO:0000259" key="9">
    <source>
        <dbReference type="Pfam" id="PF00082"/>
    </source>
</evidence>
<keyword evidence="3" id="KW-0732">Signal</keyword>
<comment type="similarity">
    <text evidence="1 7">Belongs to the peptidase S8 family.</text>
</comment>
<protein>
    <submittedName>
        <fullName evidence="10">Subtilisin-like protein</fullName>
    </submittedName>
</protein>
<dbReference type="InterPro" id="IPR036852">
    <property type="entry name" value="Peptidase_S8/S53_dom_sf"/>
</dbReference>
<dbReference type="STRING" id="1448320.A0A319CTP5"/>
<evidence type="ECO:0000313" key="11">
    <source>
        <dbReference type="Proteomes" id="UP000247810"/>
    </source>
</evidence>
<proteinExistence type="inferred from homology"/>
<organism evidence="10 11">
    <name type="scientific">Aspergillus ellipticus CBS 707.79</name>
    <dbReference type="NCBI Taxonomy" id="1448320"/>
    <lineage>
        <taxon>Eukaryota</taxon>
        <taxon>Fungi</taxon>
        <taxon>Dikarya</taxon>
        <taxon>Ascomycota</taxon>
        <taxon>Pezizomycotina</taxon>
        <taxon>Eurotiomycetes</taxon>
        <taxon>Eurotiomycetidae</taxon>
        <taxon>Eurotiales</taxon>
        <taxon>Aspergillaceae</taxon>
        <taxon>Aspergillus</taxon>
        <taxon>Aspergillus subgen. Circumdati</taxon>
    </lineage>
</organism>
<evidence type="ECO:0000256" key="4">
    <source>
        <dbReference type="ARBA" id="ARBA00022801"/>
    </source>
</evidence>
<dbReference type="EMBL" id="KZ826082">
    <property type="protein sequence ID" value="PYH88554.1"/>
    <property type="molecule type" value="Genomic_DNA"/>
</dbReference>
<keyword evidence="11" id="KW-1185">Reference proteome</keyword>
<dbReference type="InterPro" id="IPR000209">
    <property type="entry name" value="Peptidase_S8/S53_dom"/>
</dbReference>
<reference evidence="10 11" key="1">
    <citation type="submission" date="2018-02" db="EMBL/GenBank/DDBJ databases">
        <title>The genomes of Aspergillus section Nigri reveals drivers in fungal speciation.</title>
        <authorList>
            <consortium name="DOE Joint Genome Institute"/>
            <person name="Vesth T.C."/>
            <person name="Nybo J."/>
            <person name="Theobald S."/>
            <person name="Brandl J."/>
            <person name="Frisvad J.C."/>
            <person name="Nielsen K.F."/>
            <person name="Lyhne E.K."/>
            <person name="Kogle M.E."/>
            <person name="Kuo A."/>
            <person name="Riley R."/>
            <person name="Clum A."/>
            <person name="Nolan M."/>
            <person name="Lipzen A."/>
            <person name="Salamov A."/>
            <person name="Henrissat B."/>
            <person name="Wiebenga A."/>
            <person name="De vries R.P."/>
            <person name="Grigoriev I.V."/>
            <person name="Mortensen U.H."/>
            <person name="Andersen M.R."/>
            <person name="Baker S.E."/>
        </authorList>
    </citation>
    <scope>NUCLEOTIDE SEQUENCE [LARGE SCALE GENOMIC DNA]</scope>
    <source>
        <strain evidence="10 11">CBS 707.79</strain>
    </source>
</reference>
<dbReference type="GO" id="GO:0006508">
    <property type="term" value="P:proteolysis"/>
    <property type="evidence" value="ECO:0007669"/>
    <property type="project" value="UniProtKB-KW"/>
</dbReference>
<evidence type="ECO:0000256" key="6">
    <source>
        <dbReference type="ARBA" id="ARBA00023145"/>
    </source>
</evidence>
<comment type="caution">
    <text evidence="7">Lacks conserved residue(s) required for the propagation of feature annotation.</text>
</comment>
<dbReference type="Proteomes" id="UP000247810">
    <property type="component" value="Unassembled WGS sequence"/>
</dbReference>
<dbReference type="CDD" id="cd00306">
    <property type="entry name" value="Peptidases_S8_S53"/>
    <property type="match status" value="1"/>
</dbReference>